<feature type="transmembrane region" description="Helical" evidence="1">
    <location>
        <begin position="99"/>
        <end position="117"/>
    </location>
</feature>
<sequence>MSIHPTLLKIFNVLSLMAVTSTAAIFGRDVFKAYSHPHLLQVDIWGYGAPILVTLLVVGFPIAQWFDSAHDVIVEAVSWHFAVSNLVVSFWIFCWYQGWMVLSEVAIVLNFILVWRVYTKMRVFTATNLLTYASIHVAFSVYSSVAWIDIFQNFFAAFTDETSSNPFIVALALGSLLTLTGLGWYQAELSRDPDSWSAATIIFSIYAIVYYQSEQEDPARSIIVLGLIALGFLFNSFARRGIRNIEIIRGRDDIISNDERRGLLG</sequence>
<keyword evidence="3" id="KW-1185">Reference proteome</keyword>
<keyword evidence="1" id="KW-0812">Transmembrane</keyword>
<feature type="transmembrane region" description="Helical" evidence="1">
    <location>
        <begin position="167"/>
        <end position="184"/>
    </location>
</feature>
<feature type="transmembrane region" description="Helical" evidence="1">
    <location>
        <begin position="219"/>
        <end position="238"/>
    </location>
</feature>
<dbReference type="EMBL" id="JAAAJB010000217">
    <property type="protein sequence ID" value="KAG0261416.1"/>
    <property type="molecule type" value="Genomic_DNA"/>
</dbReference>
<dbReference type="Proteomes" id="UP000807716">
    <property type="component" value="Unassembled WGS sequence"/>
</dbReference>
<evidence type="ECO:0000256" key="1">
    <source>
        <dbReference type="SAM" id="Phobius"/>
    </source>
</evidence>
<dbReference type="OrthoDB" id="2390534at2759"/>
<feature type="transmembrane region" description="Helical" evidence="1">
    <location>
        <begin position="7"/>
        <end position="27"/>
    </location>
</feature>
<name>A0A9P6Q7X0_9FUNG</name>
<gene>
    <name evidence="2" type="ORF">DFQ27_002973</name>
</gene>
<comment type="caution">
    <text evidence="2">The sequence shown here is derived from an EMBL/GenBank/DDBJ whole genome shotgun (WGS) entry which is preliminary data.</text>
</comment>
<proteinExistence type="predicted"/>
<dbReference type="AlphaFoldDB" id="A0A9P6Q7X0"/>
<keyword evidence="1" id="KW-1133">Transmembrane helix</keyword>
<organism evidence="2 3">
    <name type="scientific">Actinomortierella ambigua</name>
    <dbReference type="NCBI Taxonomy" id="1343610"/>
    <lineage>
        <taxon>Eukaryota</taxon>
        <taxon>Fungi</taxon>
        <taxon>Fungi incertae sedis</taxon>
        <taxon>Mucoromycota</taxon>
        <taxon>Mortierellomycotina</taxon>
        <taxon>Mortierellomycetes</taxon>
        <taxon>Mortierellales</taxon>
        <taxon>Mortierellaceae</taxon>
        <taxon>Actinomortierella</taxon>
    </lineage>
</organism>
<feature type="transmembrane region" description="Helical" evidence="1">
    <location>
        <begin position="73"/>
        <end position="93"/>
    </location>
</feature>
<evidence type="ECO:0000313" key="2">
    <source>
        <dbReference type="EMBL" id="KAG0261416.1"/>
    </source>
</evidence>
<feature type="transmembrane region" description="Helical" evidence="1">
    <location>
        <begin position="129"/>
        <end position="147"/>
    </location>
</feature>
<accession>A0A9P6Q7X0</accession>
<protein>
    <submittedName>
        <fullName evidence="2">Uncharacterized protein</fullName>
    </submittedName>
</protein>
<feature type="transmembrane region" description="Helical" evidence="1">
    <location>
        <begin position="196"/>
        <end position="213"/>
    </location>
</feature>
<feature type="transmembrane region" description="Helical" evidence="1">
    <location>
        <begin position="47"/>
        <end position="66"/>
    </location>
</feature>
<keyword evidence="1" id="KW-0472">Membrane</keyword>
<reference evidence="2" key="1">
    <citation type="journal article" date="2020" name="Fungal Divers.">
        <title>Resolving the Mortierellaceae phylogeny through synthesis of multi-gene phylogenetics and phylogenomics.</title>
        <authorList>
            <person name="Vandepol N."/>
            <person name="Liber J."/>
            <person name="Desiro A."/>
            <person name="Na H."/>
            <person name="Kennedy M."/>
            <person name="Barry K."/>
            <person name="Grigoriev I.V."/>
            <person name="Miller A.N."/>
            <person name="O'Donnell K."/>
            <person name="Stajich J.E."/>
            <person name="Bonito G."/>
        </authorList>
    </citation>
    <scope>NUCLEOTIDE SEQUENCE</scope>
    <source>
        <strain evidence="2">BC1065</strain>
    </source>
</reference>
<evidence type="ECO:0000313" key="3">
    <source>
        <dbReference type="Proteomes" id="UP000807716"/>
    </source>
</evidence>